<organism evidence="1 2">
    <name type="scientific">Pukyongiella litopenaei</name>
    <dbReference type="NCBI Taxonomy" id="2605946"/>
    <lineage>
        <taxon>Bacteria</taxon>
        <taxon>Pseudomonadati</taxon>
        <taxon>Pseudomonadota</taxon>
        <taxon>Alphaproteobacteria</taxon>
        <taxon>Rhodobacterales</taxon>
        <taxon>Paracoccaceae</taxon>
        <taxon>Pukyongiella</taxon>
    </lineage>
</organism>
<keyword evidence="2" id="KW-1185">Reference proteome</keyword>
<reference evidence="2" key="1">
    <citation type="submission" date="2018-03" db="EMBL/GenBank/DDBJ databases">
        <title>Genomic analysis of the strain SH-1 isolated from shrimp intestine.</title>
        <authorList>
            <person name="Kim Y.-S."/>
            <person name="Kim S.-E."/>
            <person name="Kim K.-H."/>
        </authorList>
    </citation>
    <scope>NUCLEOTIDE SEQUENCE [LARGE SCALE GENOMIC DNA]</scope>
    <source>
        <strain evidence="2">SH-1</strain>
    </source>
</reference>
<evidence type="ECO:0000313" key="1">
    <source>
        <dbReference type="EMBL" id="AVO36601.1"/>
    </source>
</evidence>
<accession>A0A2S0MLG0</accession>
<dbReference type="RefSeq" id="WP_106470916.1">
    <property type="nucleotide sequence ID" value="NZ_CP027665.1"/>
</dbReference>
<dbReference type="Proteomes" id="UP000237655">
    <property type="component" value="Chromosome"/>
</dbReference>
<dbReference type="InterPro" id="IPR038666">
    <property type="entry name" value="SSP1_head-tail_sf"/>
</dbReference>
<dbReference type="Gene3D" id="2.40.10.270">
    <property type="entry name" value="Bacteriophage SPP1 head-tail adaptor protein"/>
    <property type="match status" value="1"/>
</dbReference>
<name>A0A2S0MLG0_9RHOB</name>
<dbReference type="EMBL" id="CP027665">
    <property type="protein sequence ID" value="AVO36601.1"/>
    <property type="molecule type" value="Genomic_DNA"/>
</dbReference>
<dbReference type="KEGG" id="thas:C6Y53_02055"/>
<dbReference type="AlphaFoldDB" id="A0A2S0MLG0"/>
<evidence type="ECO:0000313" key="2">
    <source>
        <dbReference type="Proteomes" id="UP000237655"/>
    </source>
</evidence>
<protein>
    <submittedName>
        <fullName evidence="1">Head-tail adaptor protein</fullName>
    </submittedName>
</protein>
<proteinExistence type="predicted"/>
<sequence length="111" mass="12487">MKSVSLIEAVAFDLPTRNPDGYGGSESGWGEIHACRAEFLYSRGSEAVDAARLQGRSIYKVRIRQCADARQVTTGCRMRDVRRGEEYQVREVDNISDRLFIYVVVERGVAV</sequence>
<dbReference type="Pfam" id="PF05521">
    <property type="entry name" value="Phage_HCP"/>
    <property type="match status" value="1"/>
</dbReference>
<gene>
    <name evidence="1" type="ORF">C6Y53_02055</name>
</gene>
<dbReference type="InterPro" id="IPR008767">
    <property type="entry name" value="Phage_SPP1_head-tail_adaptor"/>
</dbReference>